<sequence length="190" mass="20096">MQVKDSNKNKRSIGWLALACLLLQLAVAPNFGIGNGRINFALIFSAVVALTIGGRTGVLCGFLAGFVFDLSTTGPVGLMALLLTVSSFQMGMECRNRLSEDLGPSVILFAIHALVVSLVYHLAMLVVGQASSAFDVIVLRMLPTLFLTVLAFVPFAYIYSHGGGSGLDLGRKSARGGHAKHGPKYTLGKL</sequence>
<gene>
    <name evidence="9" type="ORF">SAMN04487824_11147</name>
</gene>
<evidence type="ECO:0000256" key="7">
    <source>
        <dbReference type="ARBA" id="ARBA00023136"/>
    </source>
</evidence>
<dbReference type="RefSeq" id="WP_090846533.1">
    <property type="nucleotide sequence ID" value="NZ_FMZL01000011.1"/>
</dbReference>
<feature type="transmembrane region" description="Helical" evidence="8">
    <location>
        <begin position="106"/>
        <end position="131"/>
    </location>
</feature>
<dbReference type="NCBIfam" id="TIGR03426">
    <property type="entry name" value="shape_MreD"/>
    <property type="match status" value="1"/>
</dbReference>
<keyword evidence="7 8" id="KW-0472">Membrane</keyword>
<comment type="subcellular location">
    <subcellularLocation>
        <location evidence="1">Cell membrane</location>
        <topology evidence="1">Multi-pass membrane protein</topology>
    </subcellularLocation>
</comment>
<feature type="transmembrane region" description="Helical" evidence="8">
    <location>
        <begin position="12"/>
        <end position="33"/>
    </location>
</feature>
<dbReference type="InterPro" id="IPR007227">
    <property type="entry name" value="Cell_shape_determining_MreD"/>
</dbReference>
<evidence type="ECO:0000256" key="3">
    <source>
        <dbReference type="ARBA" id="ARBA00022475"/>
    </source>
</evidence>
<dbReference type="STRING" id="604330.SAMN04489857_0975"/>
<dbReference type="GO" id="GO:0008360">
    <property type="term" value="P:regulation of cell shape"/>
    <property type="evidence" value="ECO:0007669"/>
    <property type="project" value="UniProtKB-KW"/>
</dbReference>
<feature type="transmembrane region" description="Helical" evidence="8">
    <location>
        <begin position="40"/>
        <end position="68"/>
    </location>
</feature>
<dbReference type="Pfam" id="PF04093">
    <property type="entry name" value="MreD"/>
    <property type="match status" value="1"/>
</dbReference>
<evidence type="ECO:0000256" key="4">
    <source>
        <dbReference type="ARBA" id="ARBA00022692"/>
    </source>
</evidence>
<keyword evidence="6 8" id="KW-1133">Transmembrane helix</keyword>
<proteinExistence type="inferred from homology"/>
<comment type="similarity">
    <text evidence="2">Belongs to the MreD family.</text>
</comment>
<evidence type="ECO:0000313" key="10">
    <source>
        <dbReference type="Proteomes" id="UP000198528"/>
    </source>
</evidence>
<accession>A0A1G6L273</accession>
<organism evidence="9 10">
    <name type="scientific">Parafannyhessea umbonata</name>
    <dbReference type="NCBI Taxonomy" id="604330"/>
    <lineage>
        <taxon>Bacteria</taxon>
        <taxon>Bacillati</taxon>
        <taxon>Actinomycetota</taxon>
        <taxon>Coriobacteriia</taxon>
        <taxon>Coriobacteriales</taxon>
        <taxon>Atopobiaceae</taxon>
        <taxon>Parafannyhessea</taxon>
    </lineage>
</organism>
<reference evidence="10" key="1">
    <citation type="submission" date="2016-10" db="EMBL/GenBank/DDBJ databases">
        <authorList>
            <person name="Varghese N."/>
            <person name="Submissions S."/>
        </authorList>
    </citation>
    <scope>NUCLEOTIDE SEQUENCE [LARGE SCALE GENOMIC DNA]</scope>
    <source>
        <strain evidence="10">DSM 22619</strain>
    </source>
</reference>
<dbReference type="EMBL" id="FMZL01000011">
    <property type="protein sequence ID" value="SDC37293.1"/>
    <property type="molecule type" value="Genomic_DNA"/>
</dbReference>
<keyword evidence="10" id="KW-1185">Reference proteome</keyword>
<feature type="transmembrane region" description="Helical" evidence="8">
    <location>
        <begin position="74"/>
        <end position="94"/>
    </location>
</feature>
<keyword evidence="3" id="KW-1003">Cell membrane</keyword>
<keyword evidence="5" id="KW-0133">Cell shape</keyword>
<evidence type="ECO:0000256" key="8">
    <source>
        <dbReference type="SAM" id="Phobius"/>
    </source>
</evidence>
<dbReference type="AlphaFoldDB" id="A0A1G6L273"/>
<evidence type="ECO:0000256" key="1">
    <source>
        <dbReference type="ARBA" id="ARBA00004651"/>
    </source>
</evidence>
<evidence type="ECO:0000256" key="5">
    <source>
        <dbReference type="ARBA" id="ARBA00022960"/>
    </source>
</evidence>
<evidence type="ECO:0000313" key="9">
    <source>
        <dbReference type="EMBL" id="SDC37293.1"/>
    </source>
</evidence>
<name>A0A1G6L273_9ACTN</name>
<evidence type="ECO:0000256" key="6">
    <source>
        <dbReference type="ARBA" id="ARBA00022989"/>
    </source>
</evidence>
<keyword evidence="4 8" id="KW-0812">Transmembrane</keyword>
<protein>
    <submittedName>
        <fullName evidence="9">Rod shape-determining protein MreD</fullName>
    </submittedName>
</protein>
<dbReference type="Proteomes" id="UP000198528">
    <property type="component" value="Unassembled WGS sequence"/>
</dbReference>
<feature type="transmembrane region" description="Helical" evidence="8">
    <location>
        <begin position="137"/>
        <end position="159"/>
    </location>
</feature>
<dbReference type="GO" id="GO:0005886">
    <property type="term" value="C:plasma membrane"/>
    <property type="evidence" value="ECO:0007669"/>
    <property type="project" value="UniProtKB-SubCell"/>
</dbReference>
<evidence type="ECO:0000256" key="2">
    <source>
        <dbReference type="ARBA" id="ARBA00007776"/>
    </source>
</evidence>